<sequence length="157" mass="18218">MEKILKSEEEATEKLTVEIQETEIVKMKLREELKSLHKELNTLKSKEMYKRDRVSKMENRLRTINNEIKVTKKDFTDVMTRKIQTPSAAQTTNKLTTPTSSFGSYKNHNTTQNQGQPLVKNIVPSKGLKFLPNVSNQDNVKKWVESVPVDEYEFSEI</sequence>
<accession>A0A1B6HXK3</accession>
<feature type="region of interest" description="Disordered" evidence="2">
    <location>
        <begin position="86"/>
        <end position="115"/>
    </location>
</feature>
<evidence type="ECO:0000256" key="2">
    <source>
        <dbReference type="SAM" id="MobiDB-lite"/>
    </source>
</evidence>
<reference evidence="3" key="1">
    <citation type="submission" date="2015-11" db="EMBL/GenBank/DDBJ databases">
        <title>De novo transcriptome assembly of four potential Pierce s Disease insect vectors from Arizona vineyards.</title>
        <authorList>
            <person name="Tassone E.E."/>
        </authorList>
    </citation>
    <scope>NUCLEOTIDE SEQUENCE</scope>
</reference>
<dbReference type="EMBL" id="GECU01028336">
    <property type="protein sequence ID" value="JAS79370.1"/>
    <property type="molecule type" value="Transcribed_RNA"/>
</dbReference>
<evidence type="ECO:0000313" key="3">
    <source>
        <dbReference type="EMBL" id="JAS79370.1"/>
    </source>
</evidence>
<proteinExistence type="predicted"/>
<protein>
    <submittedName>
        <fullName evidence="3">Uncharacterized protein</fullName>
    </submittedName>
</protein>
<name>A0A1B6HXK3_9HEMI</name>
<gene>
    <name evidence="3" type="ORF">g.20684</name>
</gene>
<feature type="coiled-coil region" evidence="1">
    <location>
        <begin position="5"/>
        <end position="74"/>
    </location>
</feature>
<dbReference type="AlphaFoldDB" id="A0A1B6HXK3"/>
<organism evidence="3">
    <name type="scientific">Homalodisca liturata</name>
    <dbReference type="NCBI Taxonomy" id="320908"/>
    <lineage>
        <taxon>Eukaryota</taxon>
        <taxon>Metazoa</taxon>
        <taxon>Ecdysozoa</taxon>
        <taxon>Arthropoda</taxon>
        <taxon>Hexapoda</taxon>
        <taxon>Insecta</taxon>
        <taxon>Pterygota</taxon>
        <taxon>Neoptera</taxon>
        <taxon>Paraneoptera</taxon>
        <taxon>Hemiptera</taxon>
        <taxon>Auchenorrhyncha</taxon>
        <taxon>Membracoidea</taxon>
        <taxon>Cicadellidae</taxon>
        <taxon>Cicadellinae</taxon>
        <taxon>Proconiini</taxon>
        <taxon>Homalodisca</taxon>
    </lineage>
</organism>
<keyword evidence="1" id="KW-0175">Coiled coil</keyword>
<evidence type="ECO:0000256" key="1">
    <source>
        <dbReference type="SAM" id="Coils"/>
    </source>
</evidence>